<protein>
    <recommendedName>
        <fullName evidence="3">C_GCAxxG_C_C family redox protein</fullName>
    </recommendedName>
</protein>
<dbReference type="Pfam" id="PF09719">
    <property type="entry name" value="C_GCAxxG_C_C"/>
    <property type="match status" value="1"/>
</dbReference>
<accession>A0A6V8LS73</accession>
<evidence type="ECO:0008006" key="3">
    <source>
        <dbReference type="Google" id="ProtNLM"/>
    </source>
</evidence>
<sequence>MDKAQVERRAYELFQGGLICSEAIYAAVLEGSGKAPAEIATGVATPFGGGVGRSREEMCGALAGGLVALGALRGRAGAGCDWDDVADKAADFRERVLALTGRTSCKEVLAALGPQENMEKCKRYTASAAGILYELLEDARPAGAPRTCGCCAAGN</sequence>
<keyword evidence="2" id="KW-1185">Reference proteome</keyword>
<proteinExistence type="predicted"/>
<reference evidence="1 2" key="1">
    <citation type="submission" date="2020-04" db="EMBL/GenBank/DDBJ databases">
        <authorList>
            <consortium name="Desulfovibrio sp. FSS-1 genome sequencing consortium"/>
            <person name="Shimoshige H."/>
            <person name="Kobayashi H."/>
            <person name="Maekawa T."/>
        </authorList>
    </citation>
    <scope>NUCLEOTIDE SEQUENCE [LARGE SCALE GENOMIC DNA]</scope>
    <source>
        <strain evidence="1 2">SIID29052-01</strain>
    </source>
</reference>
<reference evidence="1 2" key="2">
    <citation type="submission" date="2020-05" db="EMBL/GenBank/DDBJ databases">
        <title>Draft genome sequence of Desulfovibrio sp. strainFSS-1.</title>
        <authorList>
            <person name="Shimoshige H."/>
            <person name="Kobayashi H."/>
            <person name="Maekawa T."/>
        </authorList>
    </citation>
    <scope>NUCLEOTIDE SEQUENCE [LARGE SCALE GENOMIC DNA]</scope>
    <source>
        <strain evidence="1 2">SIID29052-01</strain>
    </source>
</reference>
<dbReference type="RefSeq" id="WP_173086233.1">
    <property type="nucleotide sequence ID" value="NZ_BLTE01000016.1"/>
</dbReference>
<dbReference type="NCBIfam" id="TIGR01909">
    <property type="entry name" value="C_GCAxxG_C_C"/>
    <property type="match status" value="1"/>
</dbReference>
<evidence type="ECO:0000313" key="2">
    <source>
        <dbReference type="Proteomes" id="UP000494245"/>
    </source>
</evidence>
<name>A0A6V8LS73_9BACT</name>
<evidence type="ECO:0000313" key="1">
    <source>
        <dbReference type="EMBL" id="GFK95322.1"/>
    </source>
</evidence>
<comment type="caution">
    <text evidence="1">The sequence shown here is derived from an EMBL/GenBank/DDBJ whole genome shotgun (WGS) entry which is preliminary data.</text>
</comment>
<organism evidence="1 2">
    <name type="scientific">Fundidesulfovibrio magnetotacticus</name>
    <dbReference type="NCBI Taxonomy" id="2730080"/>
    <lineage>
        <taxon>Bacteria</taxon>
        <taxon>Pseudomonadati</taxon>
        <taxon>Thermodesulfobacteriota</taxon>
        <taxon>Desulfovibrionia</taxon>
        <taxon>Desulfovibrionales</taxon>
        <taxon>Desulfovibrionaceae</taxon>
        <taxon>Fundidesulfovibrio</taxon>
    </lineage>
</organism>
<gene>
    <name evidence="1" type="ORF">NNJEOMEG_03181</name>
</gene>
<dbReference type="Proteomes" id="UP000494245">
    <property type="component" value="Unassembled WGS sequence"/>
</dbReference>
<dbReference type="InterPro" id="IPR010181">
    <property type="entry name" value="CGCAxxGCC_motif"/>
</dbReference>
<dbReference type="AlphaFoldDB" id="A0A6V8LS73"/>
<dbReference type="EMBL" id="BLTE01000016">
    <property type="protein sequence ID" value="GFK95322.1"/>
    <property type="molecule type" value="Genomic_DNA"/>
</dbReference>